<protein>
    <submittedName>
        <fullName evidence="1">Beta-glucosidase 6</fullName>
    </submittedName>
</protein>
<accession>A0ACC3ZD40</accession>
<dbReference type="Proteomes" id="UP000805649">
    <property type="component" value="Unassembled WGS sequence"/>
</dbReference>
<proteinExistence type="predicted"/>
<dbReference type="EMBL" id="VUJX02000002">
    <property type="protein sequence ID" value="KAL0941842.1"/>
    <property type="molecule type" value="Genomic_DNA"/>
</dbReference>
<sequence>MAPGDSSRESSRRPRDSTGRKHHHKKRRSQDHHRSRRPATDSGESRAERSSQALSANALGKLNEENTRRHRRRESDADRPRDAARDAERERMRRERRERRERRAQREEYRDSPRERPHRVRRDEYSDVTYEKPRREHRKKRVVSGAILEEGRGSRGLRGGGWSSSDNSIEKEYLVGDPPKPIKKRKKLWICLGICLVLLIIIIVVAVVVSKNNSNKKETKTVDLNGQDKNSIPMKWRGTYLDPWSWADTTDFNVTFTDQMVGDLPLMGLYTDWDDSKRANDKVPPLDEAWGSYGSRPARGVNVGGWLNLEPFITPSLFDYDSRLGIIDEYTLCKHLGARKTAEVLENHYKTFVTEQTFKEIANAGLDHVRIPFNYWAVEVYDGDPYLFRTSWRYLLRGIEWARKYGLRVNLDVHGLPGSQNGWNHSGRQGVIGWLNGTDGATNGQRSLDMHDRLSKFFAQDRYKNIISFYGLVNEPKMTELSVSDVIAWTEKAYKLVKDNGIRGIVVFGDGFMGLHNWQGRMTGYSDMALDVHQYVIFNTDQIAFTRKKKVEYACDGWTEQTVQSMDTSTGYGPTLFAEWSQADTDCAKYVTNVGWGNRWTGTYDTGNSSTSILTPRCPTQDSRCDCGVVNGDAKGFNSDYKKFLQMFAEAQMHSFEKGWGWWYWTWDTESAPLWSYKKALEAGIMPAKAYDRDFDCSGTIPSFDSLPEYHRM</sequence>
<reference evidence="1 2" key="1">
    <citation type="journal article" date="2020" name="Phytopathology">
        <title>Genome Sequence Resources of Colletotrichum truncatum, C. plurivorum, C. musicola, and C. sojae: Four Species Pathogenic to Soybean (Glycine max).</title>
        <authorList>
            <person name="Rogerio F."/>
            <person name="Boufleur T.R."/>
            <person name="Ciampi-Guillardi M."/>
            <person name="Sukno S.A."/>
            <person name="Thon M.R."/>
            <person name="Massola Junior N.S."/>
            <person name="Baroncelli R."/>
        </authorList>
    </citation>
    <scope>NUCLEOTIDE SEQUENCE [LARGE SCALE GENOMIC DNA]</scope>
    <source>
        <strain evidence="1 2">CMES1059</strain>
    </source>
</reference>
<gene>
    <name evidence="1" type="ORF">CTRU02_204605</name>
</gene>
<name>A0ACC3ZD40_COLTU</name>
<comment type="caution">
    <text evidence="1">The sequence shown here is derived from an EMBL/GenBank/DDBJ whole genome shotgun (WGS) entry which is preliminary data.</text>
</comment>
<evidence type="ECO:0000313" key="1">
    <source>
        <dbReference type="EMBL" id="KAL0941842.1"/>
    </source>
</evidence>
<organism evidence="1 2">
    <name type="scientific">Colletotrichum truncatum</name>
    <name type="common">Anthracnose fungus</name>
    <name type="synonym">Colletotrichum capsici</name>
    <dbReference type="NCBI Taxonomy" id="5467"/>
    <lineage>
        <taxon>Eukaryota</taxon>
        <taxon>Fungi</taxon>
        <taxon>Dikarya</taxon>
        <taxon>Ascomycota</taxon>
        <taxon>Pezizomycotina</taxon>
        <taxon>Sordariomycetes</taxon>
        <taxon>Hypocreomycetidae</taxon>
        <taxon>Glomerellales</taxon>
        <taxon>Glomerellaceae</taxon>
        <taxon>Colletotrichum</taxon>
        <taxon>Colletotrichum truncatum species complex</taxon>
    </lineage>
</organism>
<keyword evidence="2" id="KW-1185">Reference proteome</keyword>
<evidence type="ECO:0000313" key="2">
    <source>
        <dbReference type="Proteomes" id="UP000805649"/>
    </source>
</evidence>